<dbReference type="AlphaFoldDB" id="A0A328DJ70"/>
<dbReference type="EMBL" id="NQVE01000133">
    <property type="protein sequence ID" value="RAL45496.1"/>
    <property type="molecule type" value="Genomic_DNA"/>
</dbReference>
<proteinExistence type="predicted"/>
<keyword evidence="2" id="KW-1185">Reference proteome</keyword>
<evidence type="ECO:0000313" key="1">
    <source>
        <dbReference type="EMBL" id="RAL45496.1"/>
    </source>
</evidence>
<organism evidence="1 2">
    <name type="scientific">Cuscuta australis</name>
    <dbReference type="NCBI Taxonomy" id="267555"/>
    <lineage>
        <taxon>Eukaryota</taxon>
        <taxon>Viridiplantae</taxon>
        <taxon>Streptophyta</taxon>
        <taxon>Embryophyta</taxon>
        <taxon>Tracheophyta</taxon>
        <taxon>Spermatophyta</taxon>
        <taxon>Magnoliopsida</taxon>
        <taxon>eudicotyledons</taxon>
        <taxon>Gunneridae</taxon>
        <taxon>Pentapetalae</taxon>
        <taxon>asterids</taxon>
        <taxon>lamiids</taxon>
        <taxon>Solanales</taxon>
        <taxon>Convolvulaceae</taxon>
        <taxon>Cuscuteae</taxon>
        <taxon>Cuscuta</taxon>
        <taxon>Cuscuta subgen. Grammica</taxon>
        <taxon>Cuscuta sect. Cleistogrammica</taxon>
    </lineage>
</organism>
<sequence>MVFIQSVAVIKVLEANMIYLPFEDQCFDVIVDKGTMIRFSIQICISILKSFSPIKGSHISQIYLTLKVFFQSLAVIKVLEANMQHLPFEDQCFDVIVDKRTMECDEKKYESMAGEWNHKSDKWNADQNDRVRAITPSTSSVSMCVLVKKKENDDEHNA</sequence>
<evidence type="ECO:0000313" key="2">
    <source>
        <dbReference type="Proteomes" id="UP000249390"/>
    </source>
</evidence>
<reference evidence="1 2" key="1">
    <citation type="submission" date="2018-06" db="EMBL/GenBank/DDBJ databases">
        <title>The Genome of Cuscuta australis (Dodder) Provides Insight into the Evolution of Plant Parasitism.</title>
        <authorList>
            <person name="Liu H."/>
        </authorList>
    </citation>
    <scope>NUCLEOTIDE SEQUENCE [LARGE SCALE GENOMIC DNA]</scope>
    <source>
        <strain evidence="2">cv. Yunnan</strain>
        <tissue evidence="1">Vines</tissue>
    </source>
</reference>
<name>A0A328DJ70_9ASTE</name>
<dbReference type="Proteomes" id="UP000249390">
    <property type="component" value="Unassembled WGS sequence"/>
</dbReference>
<accession>A0A328DJ70</accession>
<gene>
    <name evidence="1" type="ORF">DM860_014885</name>
</gene>
<comment type="caution">
    <text evidence="1">The sequence shown here is derived from an EMBL/GenBank/DDBJ whole genome shotgun (WGS) entry which is preliminary data.</text>
</comment>
<protein>
    <submittedName>
        <fullName evidence="1">Uncharacterized protein</fullName>
    </submittedName>
</protein>